<organism evidence="2">
    <name type="scientific">Pseudomonas saudimassiliensis</name>
    <dbReference type="NCBI Taxonomy" id="1461581"/>
    <lineage>
        <taxon>Bacteria</taxon>
        <taxon>Pseudomonadati</taxon>
        <taxon>Pseudomonadota</taxon>
        <taxon>Gammaproteobacteria</taxon>
        <taxon>Pseudomonadales</taxon>
        <taxon>Pseudomonadaceae</taxon>
        <taxon>Pseudomonas</taxon>
    </lineage>
</organism>
<dbReference type="InterPro" id="IPR035924">
    <property type="entry name" value="FlaG-like_sf"/>
</dbReference>
<dbReference type="Gene3D" id="3.30.160.170">
    <property type="entry name" value="FlaG-like"/>
    <property type="match status" value="1"/>
</dbReference>
<dbReference type="InterPro" id="IPR005186">
    <property type="entry name" value="FlaG"/>
</dbReference>
<accession>A0A078MIE3</accession>
<sequence length="128" mass="13979">METRIPDLLDIPRSPERKAGQAPDAQHQDAIDRMPAAAHAPTDGFLTQSPADKLSREELEVTVAELNETFRAADRDISFSLDDDSGRIVVTVADRETGNVIRQIPSEEALALSEKLSEVSGLLLKTEV</sequence>
<name>A0A078MIE3_9PSED</name>
<gene>
    <name evidence="2" type="ORF">BN1049_02411</name>
</gene>
<dbReference type="OrthoDB" id="5741693at2"/>
<feature type="region of interest" description="Disordered" evidence="1">
    <location>
        <begin position="1"/>
        <end position="52"/>
    </location>
</feature>
<keyword evidence="2" id="KW-0282">Flagellum</keyword>
<proteinExistence type="predicted"/>
<reference evidence="2" key="1">
    <citation type="submission" date="2014-07" db="EMBL/GenBank/DDBJ databases">
        <authorList>
            <person name="Urmite Genomes Urmite Genomes"/>
        </authorList>
    </citation>
    <scope>NUCLEOTIDE SEQUENCE</scope>
    <source>
        <strain evidence="2">12M76_air</strain>
    </source>
</reference>
<dbReference type="PATRIC" id="fig|1461581.3.peg.2375"/>
<evidence type="ECO:0000256" key="1">
    <source>
        <dbReference type="SAM" id="MobiDB-lite"/>
    </source>
</evidence>
<protein>
    <submittedName>
        <fullName evidence="2">Flagellar protein FlaG protein</fullName>
    </submittedName>
</protein>
<keyword evidence="2" id="KW-0969">Cilium</keyword>
<dbReference type="PANTHER" id="PTHR37166">
    <property type="entry name" value="PROTEIN FLAG"/>
    <property type="match status" value="1"/>
</dbReference>
<dbReference type="Pfam" id="PF03646">
    <property type="entry name" value="FlaG"/>
    <property type="match status" value="1"/>
</dbReference>
<dbReference type="PANTHER" id="PTHR37166:SF1">
    <property type="entry name" value="PROTEIN FLAG"/>
    <property type="match status" value="1"/>
</dbReference>
<evidence type="ECO:0000313" key="2">
    <source>
        <dbReference type="EMBL" id="CEA06034.1"/>
    </source>
</evidence>
<dbReference type="EMBL" id="LK391969">
    <property type="protein sequence ID" value="CEF27459.1"/>
    <property type="molecule type" value="Genomic_DNA"/>
</dbReference>
<dbReference type="SUPFAM" id="SSF160214">
    <property type="entry name" value="FlaG-like"/>
    <property type="match status" value="1"/>
</dbReference>
<dbReference type="AlphaFoldDB" id="A0A078MIE3"/>
<dbReference type="RefSeq" id="WP_052508792.1">
    <property type="nucleotide sequence ID" value="NZ_LK391969.1"/>
</dbReference>
<keyword evidence="2" id="KW-0966">Cell projection</keyword>
<dbReference type="EMBL" id="LM997413">
    <property type="protein sequence ID" value="CEA06034.1"/>
    <property type="molecule type" value="Genomic_DNA"/>
</dbReference>